<evidence type="ECO:0000313" key="2">
    <source>
        <dbReference type="EMBL" id="KAJ3570084.1"/>
    </source>
</evidence>
<dbReference type="Gene3D" id="3.40.50.720">
    <property type="entry name" value="NAD(P)-binding Rossmann-like Domain"/>
    <property type="match status" value="1"/>
</dbReference>
<organism evidence="2 3">
    <name type="scientific">Leucocoprinus birnbaumii</name>
    <dbReference type="NCBI Taxonomy" id="56174"/>
    <lineage>
        <taxon>Eukaryota</taxon>
        <taxon>Fungi</taxon>
        <taxon>Dikarya</taxon>
        <taxon>Basidiomycota</taxon>
        <taxon>Agaricomycotina</taxon>
        <taxon>Agaricomycetes</taxon>
        <taxon>Agaricomycetidae</taxon>
        <taxon>Agaricales</taxon>
        <taxon>Agaricineae</taxon>
        <taxon>Agaricaceae</taxon>
        <taxon>Leucocoprinus</taxon>
    </lineage>
</organism>
<dbReference type="EMBL" id="JANIEX010000255">
    <property type="protein sequence ID" value="KAJ3570084.1"/>
    <property type="molecule type" value="Genomic_DNA"/>
</dbReference>
<dbReference type="Gene3D" id="3.90.25.10">
    <property type="entry name" value="UDP-galactose 4-epimerase, domain 1"/>
    <property type="match status" value="1"/>
</dbReference>
<evidence type="ECO:0000313" key="3">
    <source>
        <dbReference type="Proteomes" id="UP001213000"/>
    </source>
</evidence>
<name>A0AAD5VWR3_9AGAR</name>
<dbReference type="AlphaFoldDB" id="A0AAD5VWR3"/>
<dbReference type="InterPro" id="IPR036291">
    <property type="entry name" value="NAD(P)-bd_dom_sf"/>
</dbReference>
<dbReference type="PANTHER" id="PTHR43162">
    <property type="match status" value="1"/>
</dbReference>
<sequence length="328" mass="36546">MTILLVGGTGTTGAPLARRISTRSEHTVLLTSRKGVKPEALSGPDHSSVHVVKFEWYDRSSWTHPFDYVAEEKLSAIDRIYLVGPFAWDVRIMNDFIDLAREKGVNRFLLLSASQAEAGTPSLGQVHGHLVKLGAEHDVQWIVVRPTWFIENLGMYQVESIRNQSAIFSVWEDGKAAFVSAEDIAELIFQRLTEWKTWNYDMIIHGPELFTNDQIADLLTSTLGRKIVHKRITKEEYIQQWSQMGLEELARGLVEGELMVAKGSEEAIFRQDSQHPASRPTSILVILLVTEGVTLFSDPPASVMTILLVCDISATGVPLAPLSQPINA</sequence>
<keyword evidence="3" id="KW-1185">Reference proteome</keyword>
<comment type="caution">
    <text evidence="2">The sequence shown here is derived from an EMBL/GenBank/DDBJ whole genome shotgun (WGS) entry which is preliminary data.</text>
</comment>
<gene>
    <name evidence="2" type="ORF">NP233_g4639</name>
</gene>
<dbReference type="Proteomes" id="UP001213000">
    <property type="component" value="Unassembled WGS sequence"/>
</dbReference>
<proteinExistence type="predicted"/>
<dbReference type="Pfam" id="PF05368">
    <property type="entry name" value="NmrA"/>
    <property type="match status" value="1"/>
</dbReference>
<dbReference type="InterPro" id="IPR008030">
    <property type="entry name" value="NmrA-like"/>
</dbReference>
<feature type="domain" description="NmrA-like" evidence="1">
    <location>
        <begin position="2"/>
        <end position="240"/>
    </location>
</feature>
<dbReference type="PANTHER" id="PTHR43162:SF1">
    <property type="entry name" value="PRESTALK A DIFFERENTIATION PROTEIN A"/>
    <property type="match status" value="1"/>
</dbReference>
<dbReference type="SUPFAM" id="SSF51735">
    <property type="entry name" value="NAD(P)-binding Rossmann-fold domains"/>
    <property type="match status" value="1"/>
</dbReference>
<evidence type="ECO:0000259" key="1">
    <source>
        <dbReference type="Pfam" id="PF05368"/>
    </source>
</evidence>
<reference evidence="2" key="1">
    <citation type="submission" date="2022-07" db="EMBL/GenBank/DDBJ databases">
        <title>Genome Sequence of Leucocoprinus birnbaumii.</title>
        <authorList>
            <person name="Buettner E."/>
        </authorList>
    </citation>
    <scope>NUCLEOTIDE SEQUENCE</scope>
    <source>
        <strain evidence="2">VT141</strain>
    </source>
</reference>
<dbReference type="InterPro" id="IPR051604">
    <property type="entry name" value="Ergot_Alk_Oxidoreductase"/>
</dbReference>
<accession>A0AAD5VWR3</accession>
<protein>
    <recommendedName>
        <fullName evidence="1">NmrA-like domain-containing protein</fullName>
    </recommendedName>
</protein>